<accession>A0AAV1SCJ5</accession>
<protein>
    <submittedName>
        <fullName evidence="1">Uncharacterized protein</fullName>
    </submittedName>
</protein>
<comment type="caution">
    <text evidence="1">The sequence shown here is derived from an EMBL/GenBank/DDBJ whole genome shotgun (WGS) entry which is preliminary data.</text>
</comment>
<reference evidence="1 2" key="1">
    <citation type="submission" date="2024-01" db="EMBL/GenBank/DDBJ databases">
        <authorList>
            <person name="Waweru B."/>
        </authorList>
    </citation>
    <scope>NUCLEOTIDE SEQUENCE [LARGE SCALE GENOMIC DNA]</scope>
</reference>
<sequence>MGLAAEFKGYGEGELWVEVRKMRDGVLYWSVSGEVVTGMGRAANKLGVGRIKGRGSCLGCHKDVVMWGDVGVMALVKCWERAKEAWWLVCWQCGGLAGKRERLVSSVVWPGVGLWHAKGAGLLGVQAAVCGQSWLWRGGAAVWES</sequence>
<organism evidence="1 2">
    <name type="scientific">Dovyalis caffra</name>
    <dbReference type="NCBI Taxonomy" id="77055"/>
    <lineage>
        <taxon>Eukaryota</taxon>
        <taxon>Viridiplantae</taxon>
        <taxon>Streptophyta</taxon>
        <taxon>Embryophyta</taxon>
        <taxon>Tracheophyta</taxon>
        <taxon>Spermatophyta</taxon>
        <taxon>Magnoliopsida</taxon>
        <taxon>eudicotyledons</taxon>
        <taxon>Gunneridae</taxon>
        <taxon>Pentapetalae</taxon>
        <taxon>rosids</taxon>
        <taxon>fabids</taxon>
        <taxon>Malpighiales</taxon>
        <taxon>Salicaceae</taxon>
        <taxon>Flacourtieae</taxon>
        <taxon>Dovyalis</taxon>
    </lineage>
</organism>
<evidence type="ECO:0000313" key="1">
    <source>
        <dbReference type="EMBL" id="CAK7349109.1"/>
    </source>
</evidence>
<dbReference type="EMBL" id="CAWUPB010001173">
    <property type="protein sequence ID" value="CAK7349109.1"/>
    <property type="molecule type" value="Genomic_DNA"/>
</dbReference>
<dbReference type="AlphaFoldDB" id="A0AAV1SCJ5"/>
<proteinExistence type="predicted"/>
<name>A0AAV1SCJ5_9ROSI</name>
<keyword evidence="2" id="KW-1185">Reference proteome</keyword>
<evidence type="ECO:0000313" key="2">
    <source>
        <dbReference type="Proteomes" id="UP001314170"/>
    </source>
</evidence>
<dbReference type="Proteomes" id="UP001314170">
    <property type="component" value="Unassembled WGS sequence"/>
</dbReference>
<gene>
    <name evidence="1" type="ORF">DCAF_LOCUS21820</name>
</gene>